<dbReference type="PROSITE" id="PS51257">
    <property type="entry name" value="PROKAR_LIPOPROTEIN"/>
    <property type="match status" value="1"/>
</dbReference>
<dbReference type="InterPro" id="IPR006665">
    <property type="entry name" value="OmpA-like"/>
</dbReference>
<feature type="signal peptide" evidence="5">
    <location>
        <begin position="1"/>
        <end position="19"/>
    </location>
</feature>
<dbReference type="PRINTS" id="PR01023">
    <property type="entry name" value="NAFLGMOTY"/>
</dbReference>
<reference evidence="7 8" key="1">
    <citation type="submission" date="2020-08" db="EMBL/GenBank/DDBJ databases">
        <title>Genomic Encyclopedia of Type Strains, Phase III (KMG-III): the genomes of soil and plant-associated and newly described type strains.</title>
        <authorList>
            <person name="Whitman W."/>
        </authorList>
    </citation>
    <scope>NUCLEOTIDE SEQUENCE [LARGE SCALE GENOMIC DNA]</scope>
    <source>
        <strain evidence="7 8">CECT 8799</strain>
    </source>
</reference>
<sequence length="190" mass="21138">MANARFAVFLSLPLLGALALGGCYDPHKKYALNPLPAVADSEGEKAARNAAPFADELVRYLRGKPRDQGSEFILNVEFEYGGFAPRMDSLGDIEALLVIMRDYPDLRIVIEGHTDNEGKAEKNLKLSQWRANWVRSFLLERGIAGDRVQAEGFGDSRPIADNDTPEGRKQNRRLVVRILNFDQPPVSAEL</sequence>
<feature type="chain" id="PRO_5031144900" evidence="5">
    <location>
        <begin position="20"/>
        <end position="190"/>
    </location>
</feature>
<name>A0A7W4WAH3_9GAMM</name>
<evidence type="ECO:0000256" key="3">
    <source>
        <dbReference type="ARBA" id="ARBA00023237"/>
    </source>
</evidence>
<dbReference type="PRINTS" id="PR01021">
    <property type="entry name" value="OMPADOMAIN"/>
</dbReference>
<feature type="domain" description="OmpA-like" evidence="6">
    <location>
        <begin position="65"/>
        <end position="182"/>
    </location>
</feature>
<comment type="subcellular location">
    <subcellularLocation>
        <location evidence="1">Cell outer membrane</location>
    </subcellularLocation>
</comment>
<gene>
    <name evidence="7" type="ORF">FHS09_001494</name>
</gene>
<evidence type="ECO:0000259" key="6">
    <source>
        <dbReference type="PROSITE" id="PS51123"/>
    </source>
</evidence>
<evidence type="ECO:0000313" key="8">
    <source>
        <dbReference type="Proteomes" id="UP000535937"/>
    </source>
</evidence>
<evidence type="ECO:0000256" key="4">
    <source>
        <dbReference type="PROSITE-ProRule" id="PRU00473"/>
    </source>
</evidence>
<keyword evidence="3" id="KW-0998">Cell outer membrane</keyword>
<dbReference type="Pfam" id="PF00691">
    <property type="entry name" value="OmpA"/>
    <property type="match status" value="1"/>
</dbReference>
<dbReference type="InterPro" id="IPR050330">
    <property type="entry name" value="Bact_OuterMem_StrucFunc"/>
</dbReference>
<dbReference type="CDD" id="cd07185">
    <property type="entry name" value="OmpA_C-like"/>
    <property type="match status" value="1"/>
</dbReference>
<dbReference type="InterPro" id="IPR036737">
    <property type="entry name" value="OmpA-like_sf"/>
</dbReference>
<evidence type="ECO:0000256" key="5">
    <source>
        <dbReference type="SAM" id="SignalP"/>
    </source>
</evidence>
<proteinExistence type="predicted"/>
<dbReference type="PANTHER" id="PTHR30329:SF21">
    <property type="entry name" value="LIPOPROTEIN YIAD-RELATED"/>
    <property type="match status" value="1"/>
</dbReference>
<accession>A0A7W4WAH3</accession>
<dbReference type="EMBL" id="JACHWZ010000005">
    <property type="protein sequence ID" value="MBB3060675.1"/>
    <property type="molecule type" value="Genomic_DNA"/>
</dbReference>
<dbReference type="GO" id="GO:0009279">
    <property type="term" value="C:cell outer membrane"/>
    <property type="evidence" value="ECO:0007669"/>
    <property type="project" value="UniProtKB-SubCell"/>
</dbReference>
<dbReference type="AlphaFoldDB" id="A0A7W4WAH3"/>
<organism evidence="7 8">
    <name type="scientific">Microbulbifer rhizosphaerae</name>
    <dbReference type="NCBI Taxonomy" id="1562603"/>
    <lineage>
        <taxon>Bacteria</taxon>
        <taxon>Pseudomonadati</taxon>
        <taxon>Pseudomonadota</taxon>
        <taxon>Gammaproteobacteria</taxon>
        <taxon>Cellvibrionales</taxon>
        <taxon>Microbulbiferaceae</taxon>
        <taxon>Microbulbifer</taxon>
    </lineage>
</organism>
<keyword evidence="2 4" id="KW-0472">Membrane</keyword>
<dbReference type="SUPFAM" id="SSF103088">
    <property type="entry name" value="OmpA-like"/>
    <property type="match status" value="1"/>
</dbReference>
<dbReference type="PANTHER" id="PTHR30329">
    <property type="entry name" value="STATOR ELEMENT OF FLAGELLAR MOTOR COMPLEX"/>
    <property type="match status" value="1"/>
</dbReference>
<dbReference type="PROSITE" id="PS51123">
    <property type="entry name" value="OMPA_2"/>
    <property type="match status" value="1"/>
</dbReference>
<dbReference type="InterPro" id="IPR006664">
    <property type="entry name" value="OMP_bac"/>
</dbReference>
<keyword evidence="5" id="KW-0732">Signal</keyword>
<evidence type="ECO:0000256" key="2">
    <source>
        <dbReference type="ARBA" id="ARBA00023136"/>
    </source>
</evidence>
<protein>
    <submittedName>
        <fullName evidence="7">Outer membrane protein OmpA-like peptidoglycan-associated protein</fullName>
    </submittedName>
</protein>
<comment type="caution">
    <text evidence="7">The sequence shown here is derived from an EMBL/GenBank/DDBJ whole genome shotgun (WGS) entry which is preliminary data.</text>
</comment>
<evidence type="ECO:0000313" key="7">
    <source>
        <dbReference type="EMBL" id="MBB3060675.1"/>
    </source>
</evidence>
<dbReference type="Proteomes" id="UP000535937">
    <property type="component" value="Unassembled WGS sequence"/>
</dbReference>
<dbReference type="Gene3D" id="3.30.1330.60">
    <property type="entry name" value="OmpA-like domain"/>
    <property type="match status" value="1"/>
</dbReference>
<evidence type="ECO:0000256" key="1">
    <source>
        <dbReference type="ARBA" id="ARBA00004442"/>
    </source>
</evidence>
<dbReference type="RefSeq" id="WP_183458244.1">
    <property type="nucleotide sequence ID" value="NZ_JACHWZ010000005.1"/>
</dbReference>
<keyword evidence="8" id="KW-1185">Reference proteome</keyword>